<feature type="domain" description="Tesmin/TSO1-like CXC" evidence="1">
    <location>
        <begin position="1050"/>
        <end position="1091"/>
    </location>
</feature>
<dbReference type="GeneID" id="127750548"/>
<evidence type="ECO:0000313" key="3">
    <source>
        <dbReference type="RefSeq" id="XP_052128446.1"/>
    </source>
</evidence>
<dbReference type="InterPro" id="IPR033467">
    <property type="entry name" value="Tesmin/TSO1-like_CXC"/>
</dbReference>
<dbReference type="OrthoDB" id="7428225at2759"/>
<proteinExistence type="predicted"/>
<dbReference type="PANTHER" id="PTHR46704:SF1">
    <property type="entry name" value="TELOMERE LENGTH REGULATION PROTEIN TEL2 HOMOLOG"/>
    <property type="match status" value="1"/>
</dbReference>
<dbReference type="PANTHER" id="PTHR46704">
    <property type="entry name" value="CXC DOMAIN-CONTAINING PROTEIN-RELATED"/>
    <property type="match status" value="1"/>
</dbReference>
<sequence length="1096" mass="123216">MFSGVVIPANLKLSPGETSSALLHLTADNVDIQLDTLDGKKSFHGTQLVAFRRGARPLEEVLGSITRSRRKSVKIPDAIQALDKTIVKLNTIEPKLQTELKTEWYDTSEISESRRSAKVRDFTYFFNRQQSDDRQGWTAFNKTMSTNNAEITSCGYLPMILDPAHEFNTLNTVLRRAVSLADNLNQKYVILTGDQQVYCRLLELKWSNDDFQKRVILRMGGLHLSLNFLKAIGKHMSGSGLEELWVESGIAAETMASKVMEGKVYSKGMRLTKLTLQALWRIILPRFQQYLLEVNPDFAERLTGAAGDIICLEEIFEQNDILQYINEWVASTENVELQFWMTYVDMAHILLEFTRSLRDGQWDLYLSSLTQMLPYMARYDHHNYLKSLSVYIAEMNALPPEVESAFRRGDFVIKASPGDFNQVDPDHAQEWLVGEVKRASSGAIGLVQDQSSLQRWALTYCWHAAISSKTYEMYDLEKTTDLHAELYPGRKKRDQDDENSLMKAMEAFGMFNFEPDNTLKNVATKDVATDEIKTSLLTAKEQGALQVFQFINNRLGNQKSESLYARVKLNAAPTFQDLFKVDHSKHTAVKKSNKQDRNILQRLITAYEAGRAVDLKEILKHELHNVPLSLVHPNGIMRTGNKAELMKLMTENVEIPNTLPAGGSDHLIIDGQALIMSIGKPQHAQTFGDLANAVTSRIKNMSAHYQRVDIVFDRYNQLSIKAGTRQKRTASARPIRKAITSRAVPLPKSWSNYVALEENKAELAAFISNEIMSANFLDTTVVVAGGFADELKVAANTEMDCASLQSTHEEADTRLILHAVNSAHRRVVVSARDTDVFVLLVHHFKRMTCNECYMMAGTAKDRKYVPIHVVAASMSESERNNILIFHALTGCDSNSFIAGLCPFTFIVIITFSAVETHFSTHVLGIAKRGALAVYRLNYKLLDGITCGDVDESFLKQCEQFLVLLYKTKELTCDDARHMLFGKVTSPELLPATSDAARLHILRAVYQCVVWMSAHVAKPELPDPCQYGWRILDGNYAPVYSTLPVAPESCTQLLSCGCKSGCATKLCKCRREKEVCTKLCKCRGECTNQDNADGVFV</sequence>
<evidence type="ECO:0000259" key="1">
    <source>
        <dbReference type="SMART" id="SM01114"/>
    </source>
</evidence>
<gene>
    <name evidence="3" type="primary">LOC127750548</name>
</gene>
<accession>A0A9C6X3F6</accession>
<organism evidence="2 3">
    <name type="scientific">Frankliniella occidentalis</name>
    <name type="common">Western flower thrips</name>
    <name type="synonym">Euthrips occidentalis</name>
    <dbReference type="NCBI Taxonomy" id="133901"/>
    <lineage>
        <taxon>Eukaryota</taxon>
        <taxon>Metazoa</taxon>
        <taxon>Ecdysozoa</taxon>
        <taxon>Arthropoda</taxon>
        <taxon>Hexapoda</taxon>
        <taxon>Insecta</taxon>
        <taxon>Pterygota</taxon>
        <taxon>Neoptera</taxon>
        <taxon>Paraneoptera</taxon>
        <taxon>Thysanoptera</taxon>
        <taxon>Terebrantia</taxon>
        <taxon>Thripoidea</taxon>
        <taxon>Thripidae</taxon>
        <taxon>Frankliniella</taxon>
    </lineage>
</organism>
<dbReference type="KEGG" id="foc:127750548"/>
<name>A0A9C6X3F6_FRAOC</name>
<dbReference type="AlphaFoldDB" id="A0A9C6X3F6"/>
<dbReference type="SMART" id="SM01114">
    <property type="entry name" value="CXC"/>
    <property type="match status" value="1"/>
</dbReference>
<reference evidence="3" key="1">
    <citation type="submission" date="2025-08" db="UniProtKB">
        <authorList>
            <consortium name="RefSeq"/>
        </authorList>
    </citation>
    <scope>IDENTIFICATION</scope>
    <source>
        <tissue evidence="3">Whole organism</tissue>
    </source>
</reference>
<dbReference type="RefSeq" id="XP_052128446.1">
    <property type="nucleotide sequence ID" value="XM_052272486.1"/>
</dbReference>
<keyword evidence="2" id="KW-1185">Reference proteome</keyword>
<protein>
    <submittedName>
        <fullName evidence="3">Uncharacterized protein LOC127750548</fullName>
    </submittedName>
</protein>
<dbReference type="Proteomes" id="UP000504606">
    <property type="component" value="Unplaced"/>
</dbReference>
<evidence type="ECO:0000313" key="2">
    <source>
        <dbReference type="Proteomes" id="UP000504606"/>
    </source>
</evidence>